<dbReference type="Proteomes" id="UP001374893">
    <property type="component" value="Chromosome"/>
</dbReference>
<keyword evidence="3" id="KW-1185">Reference proteome</keyword>
<protein>
    <submittedName>
        <fullName evidence="2">Uncharacterized protein</fullName>
    </submittedName>
</protein>
<feature type="region of interest" description="Disordered" evidence="1">
    <location>
        <begin position="121"/>
        <end position="165"/>
    </location>
</feature>
<organism evidence="2 3">
    <name type="scientific">Haloferula helveola</name>
    <dbReference type="NCBI Taxonomy" id="490095"/>
    <lineage>
        <taxon>Bacteria</taxon>
        <taxon>Pseudomonadati</taxon>
        <taxon>Verrucomicrobiota</taxon>
        <taxon>Verrucomicrobiia</taxon>
        <taxon>Verrucomicrobiales</taxon>
        <taxon>Verrucomicrobiaceae</taxon>
        <taxon>Haloferula</taxon>
    </lineage>
</organism>
<dbReference type="RefSeq" id="WP_338688047.1">
    <property type="nucleotide sequence ID" value="NZ_AP024702.1"/>
</dbReference>
<reference evidence="2 3" key="1">
    <citation type="submission" date="2021-06" db="EMBL/GenBank/DDBJ databases">
        <title>Complete genome of Haloferula helveola possessing various polysaccharide degrading enzymes.</title>
        <authorList>
            <person name="Takami H."/>
            <person name="Huang C."/>
            <person name="Hamasaki K."/>
        </authorList>
    </citation>
    <scope>NUCLEOTIDE SEQUENCE [LARGE SCALE GENOMIC DNA]</scope>
    <source>
        <strain evidence="2 3">CN-1</strain>
    </source>
</reference>
<name>A0ABN6GYP9_9BACT</name>
<dbReference type="EMBL" id="AP024702">
    <property type="protein sequence ID" value="BCX46436.1"/>
    <property type="molecule type" value="Genomic_DNA"/>
</dbReference>
<accession>A0ABN6GYP9</accession>
<feature type="compositionally biased region" description="Basic and acidic residues" evidence="1">
    <location>
        <begin position="151"/>
        <end position="165"/>
    </location>
</feature>
<evidence type="ECO:0000313" key="3">
    <source>
        <dbReference type="Proteomes" id="UP001374893"/>
    </source>
</evidence>
<evidence type="ECO:0000313" key="2">
    <source>
        <dbReference type="EMBL" id="BCX46436.1"/>
    </source>
</evidence>
<sequence length="165" mass="17934">MNLLDRLQLSFRCPAHWEEMEGDDRKRFCSHCRKHVHNLSEMTRDEAENLISRGGACIRMIRRADGTTVVKDCPRTRSARRLASQVAGAGLAGSALALASCAKRDERPPVMGEHPPLTGIVALPPGPPAGDEVLLGEPIAPEPPPLMGRPKPPDHGEGLSEPRSR</sequence>
<gene>
    <name evidence="2" type="ORF">HAHE_03440</name>
</gene>
<evidence type="ECO:0000256" key="1">
    <source>
        <dbReference type="SAM" id="MobiDB-lite"/>
    </source>
</evidence>
<proteinExistence type="predicted"/>